<dbReference type="AlphaFoldDB" id="A0A1Q6R2I0"/>
<feature type="binding site" evidence="15">
    <location>
        <position position="422"/>
    </location>
    <ligand>
        <name>Mg(2+)</name>
        <dbReference type="ChEBI" id="CHEBI:18420"/>
        <label>1</label>
    </ligand>
</feature>
<dbReference type="GO" id="GO:0000287">
    <property type="term" value="F:magnesium ion binding"/>
    <property type="evidence" value="ECO:0007669"/>
    <property type="project" value="UniProtKB-UniRule"/>
</dbReference>
<keyword evidence="7 15" id="KW-0479">Metal-binding</keyword>
<dbReference type="GO" id="GO:0006431">
    <property type="term" value="P:methionyl-tRNA aminoacylation"/>
    <property type="evidence" value="ECO:0007669"/>
    <property type="project" value="InterPro"/>
</dbReference>
<comment type="subunit">
    <text evidence="3 15">Homodimer.</text>
</comment>
<organism evidence="20 21">
    <name type="scientific">Phascolarctobacterium succinatutens</name>
    <dbReference type="NCBI Taxonomy" id="626940"/>
    <lineage>
        <taxon>Bacteria</taxon>
        <taxon>Bacillati</taxon>
        <taxon>Bacillota</taxon>
        <taxon>Negativicutes</taxon>
        <taxon>Acidaminococcales</taxon>
        <taxon>Acidaminococcaceae</taxon>
        <taxon>Phascolarctobacterium</taxon>
    </lineage>
</organism>
<dbReference type="RefSeq" id="WP_368483918.1">
    <property type="nucleotide sequence ID" value="NZ_DBFZOV010000250.1"/>
</dbReference>
<dbReference type="GO" id="GO:0140096">
    <property type="term" value="F:catalytic activity, acting on a protein"/>
    <property type="evidence" value="ECO:0007669"/>
    <property type="project" value="UniProtKB-ARBA"/>
</dbReference>
<dbReference type="InterPro" id="IPR002313">
    <property type="entry name" value="Lys-tRNA-ligase_II"/>
</dbReference>
<dbReference type="InterPro" id="IPR018149">
    <property type="entry name" value="Lys-tRNA-synth_II_C"/>
</dbReference>
<evidence type="ECO:0000256" key="5">
    <source>
        <dbReference type="ARBA" id="ARBA00022555"/>
    </source>
</evidence>
<keyword evidence="8 15" id="KW-0547">Nucleotide-binding</keyword>
<dbReference type="GO" id="GO:0006430">
    <property type="term" value="P:lysyl-tRNA aminoacylation"/>
    <property type="evidence" value="ECO:0007669"/>
    <property type="project" value="UniProtKB-UniRule"/>
</dbReference>
<evidence type="ECO:0000256" key="10">
    <source>
        <dbReference type="ARBA" id="ARBA00022842"/>
    </source>
</evidence>
<dbReference type="CDD" id="cd00775">
    <property type="entry name" value="LysRS_core"/>
    <property type="match status" value="1"/>
</dbReference>
<dbReference type="InterPro" id="IPR012340">
    <property type="entry name" value="NA-bd_OB-fold"/>
</dbReference>
<dbReference type="GO" id="GO:0016740">
    <property type="term" value="F:transferase activity"/>
    <property type="evidence" value="ECO:0007669"/>
    <property type="project" value="UniProtKB-ARBA"/>
</dbReference>
<dbReference type="NCBIfam" id="TIGR00499">
    <property type="entry name" value="lysS_bact"/>
    <property type="match status" value="1"/>
</dbReference>
<reference evidence="20 21" key="1">
    <citation type="journal article" date="2016" name="Nat. Biotechnol.">
        <title>Measurement of bacterial replication rates in microbial communities.</title>
        <authorList>
            <person name="Brown C.T."/>
            <person name="Olm M.R."/>
            <person name="Thomas B.C."/>
            <person name="Banfield J.F."/>
        </authorList>
    </citation>
    <scope>NUCLEOTIDE SEQUENCE [LARGE SCALE GENOMIC DNA]</scope>
    <source>
        <strain evidence="20">46_33</strain>
    </source>
</reference>
<dbReference type="FunFam" id="3.30.930.10:FF:000001">
    <property type="entry name" value="Lysine--tRNA ligase"/>
    <property type="match status" value="1"/>
</dbReference>
<dbReference type="GO" id="GO:0004825">
    <property type="term" value="F:methionine-tRNA ligase activity"/>
    <property type="evidence" value="ECO:0007669"/>
    <property type="project" value="InterPro"/>
</dbReference>
<dbReference type="EC" id="6.1.1.6" evidence="15"/>
<protein>
    <recommendedName>
        <fullName evidence="15">Lysine--tRNA ligase</fullName>
        <ecNumber evidence="15">6.1.1.6</ecNumber>
    </recommendedName>
    <alternativeName>
        <fullName evidence="15">Lysyl-tRNA synthetase</fullName>
        <shortName evidence="15">LysRS</shortName>
    </alternativeName>
</protein>
<evidence type="ECO:0000256" key="9">
    <source>
        <dbReference type="ARBA" id="ARBA00022840"/>
    </source>
</evidence>
<dbReference type="NCBIfam" id="NF001756">
    <property type="entry name" value="PRK00484.1"/>
    <property type="match status" value="1"/>
</dbReference>
<evidence type="ECO:0000313" key="20">
    <source>
        <dbReference type="EMBL" id="OLA36594.1"/>
    </source>
</evidence>
<evidence type="ECO:0000256" key="2">
    <source>
        <dbReference type="ARBA" id="ARBA00008226"/>
    </source>
</evidence>
<name>A0A1Q6R2I0_9FIRM</name>
<feature type="binding site" evidence="15">
    <location>
        <position position="422"/>
    </location>
    <ligand>
        <name>Mg(2+)</name>
        <dbReference type="ChEBI" id="CHEBI:18420"/>
        <label>2</label>
    </ligand>
</feature>
<keyword evidence="4 15" id="KW-0963">Cytoplasm</keyword>
<dbReference type="SUPFAM" id="SSF55681">
    <property type="entry name" value="Class II aaRS and biotin synthetases"/>
    <property type="match status" value="1"/>
</dbReference>
<dbReference type="FunFam" id="2.40.50.140:FF:000024">
    <property type="entry name" value="Lysine--tRNA ligase"/>
    <property type="match status" value="1"/>
</dbReference>
<evidence type="ECO:0000313" key="21">
    <source>
        <dbReference type="Proteomes" id="UP000186777"/>
    </source>
</evidence>
<evidence type="ECO:0000256" key="3">
    <source>
        <dbReference type="ARBA" id="ARBA00011738"/>
    </source>
</evidence>
<keyword evidence="9 15" id="KW-0067">ATP-binding</keyword>
<evidence type="ECO:0000256" key="13">
    <source>
        <dbReference type="ARBA" id="ARBA00023146"/>
    </source>
</evidence>
<evidence type="ECO:0000256" key="17">
    <source>
        <dbReference type="RuleBase" id="RU000336"/>
    </source>
</evidence>
<dbReference type="PROSITE" id="PS50862">
    <property type="entry name" value="AA_TRNA_LIGASE_II"/>
    <property type="match status" value="1"/>
</dbReference>
<comment type="similarity">
    <text evidence="2 15">Belongs to the class-II aminoacyl-tRNA synthetase family.</text>
</comment>
<dbReference type="GO" id="GO:0005524">
    <property type="term" value="F:ATP binding"/>
    <property type="evidence" value="ECO:0007669"/>
    <property type="project" value="UniProtKB-UniRule"/>
</dbReference>
<dbReference type="CDD" id="cd02800">
    <property type="entry name" value="tRNA_bind_EcMetRS_like"/>
    <property type="match status" value="1"/>
</dbReference>
<evidence type="ECO:0000256" key="8">
    <source>
        <dbReference type="ARBA" id="ARBA00022741"/>
    </source>
</evidence>
<keyword evidence="12 15" id="KW-0648">Protein biosynthesis</keyword>
<keyword evidence="5 16" id="KW-0820">tRNA-binding</keyword>
<dbReference type="Gene3D" id="3.30.930.10">
    <property type="entry name" value="Bira Bifunctional Protein, Domain 2"/>
    <property type="match status" value="1"/>
</dbReference>
<dbReference type="PRINTS" id="PR00982">
    <property type="entry name" value="TRNASYNTHLYS"/>
</dbReference>
<dbReference type="Pfam" id="PF00152">
    <property type="entry name" value="tRNA-synt_2"/>
    <property type="match status" value="1"/>
</dbReference>
<dbReference type="Pfam" id="PF01336">
    <property type="entry name" value="tRNA_anti-codon"/>
    <property type="match status" value="1"/>
</dbReference>
<dbReference type="PROSITE" id="PS50886">
    <property type="entry name" value="TRBD"/>
    <property type="match status" value="1"/>
</dbReference>
<evidence type="ECO:0000259" key="18">
    <source>
        <dbReference type="PROSITE" id="PS50862"/>
    </source>
</evidence>
<dbReference type="InterPro" id="IPR002547">
    <property type="entry name" value="tRNA-bd_dom"/>
</dbReference>
<feature type="binding site" evidence="15">
    <location>
        <position position="415"/>
    </location>
    <ligand>
        <name>Mg(2+)</name>
        <dbReference type="ChEBI" id="CHEBI:18420"/>
        <label>1</label>
    </ligand>
</feature>
<evidence type="ECO:0000256" key="7">
    <source>
        <dbReference type="ARBA" id="ARBA00022723"/>
    </source>
</evidence>
<comment type="subcellular location">
    <subcellularLocation>
        <location evidence="1 15">Cytoplasm</location>
    </subcellularLocation>
</comment>
<evidence type="ECO:0000256" key="4">
    <source>
        <dbReference type="ARBA" id="ARBA00022490"/>
    </source>
</evidence>
<dbReference type="GO" id="GO:0000049">
    <property type="term" value="F:tRNA binding"/>
    <property type="evidence" value="ECO:0007669"/>
    <property type="project" value="UniProtKB-UniRule"/>
</dbReference>
<dbReference type="PANTHER" id="PTHR42918:SF15">
    <property type="entry name" value="LYSINE--TRNA LIGASE, CHLOROPLASTIC_MITOCHONDRIAL"/>
    <property type="match status" value="1"/>
</dbReference>
<accession>A0A1Q6R2I0</accession>
<dbReference type="PANTHER" id="PTHR42918">
    <property type="entry name" value="LYSYL-TRNA SYNTHETASE"/>
    <property type="match status" value="1"/>
</dbReference>
<dbReference type="GO" id="GO:0004824">
    <property type="term" value="F:lysine-tRNA ligase activity"/>
    <property type="evidence" value="ECO:0007669"/>
    <property type="project" value="UniProtKB-UniRule"/>
</dbReference>
<dbReference type="Pfam" id="PF01588">
    <property type="entry name" value="tRNA_bind"/>
    <property type="match status" value="1"/>
</dbReference>
<dbReference type="InterPro" id="IPR006195">
    <property type="entry name" value="aa-tRNA-synth_II"/>
</dbReference>
<comment type="catalytic activity">
    <reaction evidence="14 15 17">
        <text>tRNA(Lys) + L-lysine + ATP = L-lysyl-tRNA(Lys) + AMP + diphosphate</text>
        <dbReference type="Rhea" id="RHEA:20792"/>
        <dbReference type="Rhea" id="RHEA-COMP:9696"/>
        <dbReference type="Rhea" id="RHEA-COMP:9697"/>
        <dbReference type="ChEBI" id="CHEBI:30616"/>
        <dbReference type="ChEBI" id="CHEBI:32551"/>
        <dbReference type="ChEBI" id="CHEBI:33019"/>
        <dbReference type="ChEBI" id="CHEBI:78442"/>
        <dbReference type="ChEBI" id="CHEBI:78529"/>
        <dbReference type="ChEBI" id="CHEBI:456215"/>
        <dbReference type="EC" id="6.1.1.6"/>
    </reaction>
</comment>
<evidence type="ECO:0000256" key="12">
    <source>
        <dbReference type="ARBA" id="ARBA00022917"/>
    </source>
</evidence>
<dbReference type="Proteomes" id="UP000186777">
    <property type="component" value="Unassembled WGS sequence"/>
</dbReference>
<feature type="domain" description="Aminoacyl-transfer RNA synthetases class-II family profile" evidence="18">
    <location>
        <begin position="188"/>
        <end position="503"/>
    </location>
</feature>
<proteinExistence type="inferred from homology"/>
<evidence type="ECO:0000256" key="16">
    <source>
        <dbReference type="PROSITE-ProRule" id="PRU00209"/>
    </source>
</evidence>
<dbReference type="STRING" id="626940.BHW43_09125"/>
<dbReference type="InterPro" id="IPR004495">
    <property type="entry name" value="Met-tRNA-synth_bsu_C"/>
</dbReference>
<evidence type="ECO:0000259" key="19">
    <source>
        <dbReference type="PROSITE" id="PS50886"/>
    </source>
</evidence>
<feature type="domain" description="TRNA-binding" evidence="19">
    <location>
        <begin position="551"/>
        <end position="656"/>
    </location>
</feature>
<evidence type="ECO:0000256" key="11">
    <source>
        <dbReference type="ARBA" id="ARBA00022884"/>
    </source>
</evidence>
<comment type="cofactor">
    <cofactor evidence="15 17">
        <name>Mg(2+)</name>
        <dbReference type="ChEBI" id="CHEBI:18420"/>
    </cofactor>
    <text evidence="15 17">Binds 3 Mg(2+) ions per subunit.</text>
</comment>
<gene>
    <name evidence="15" type="primary">lysS</name>
    <name evidence="20" type="ORF">BHW43_09125</name>
</gene>
<evidence type="ECO:0000256" key="6">
    <source>
        <dbReference type="ARBA" id="ARBA00022598"/>
    </source>
</evidence>
<keyword evidence="6 15" id="KW-0436">Ligase</keyword>
<evidence type="ECO:0000256" key="15">
    <source>
        <dbReference type="HAMAP-Rule" id="MF_00252"/>
    </source>
</evidence>
<evidence type="ECO:0000256" key="1">
    <source>
        <dbReference type="ARBA" id="ARBA00004496"/>
    </source>
</evidence>
<dbReference type="GO" id="GO:0005829">
    <property type="term" value="C:cytosol"/>
    <property type="evidence" value="ECO:0007669"/>
    <property type="project" value="TreeGrafter"/>
</dbReference>
<dbReference type="InterPro" id="IPR004364">
    <property type="entry name" value="Aa-tRNA-synt_II"/>
</dbReference>
<dbReference type="InterPro" id="IPR004365">
    <property type="entry name" value="NA-bd_OB_tRNA"/>
</dbReference>
<dbReference type="EMBL" id="MNTG01000043">
    <property type="protein sequence ID" value="OLA36594.1"/>
    <property type="molecule type" value="Genomic_DNA"/>
</dbReference>
<keyword evidence="13 15" id="KW-0030">Aminoacyl-tRNA synthetase</keyword>
<dbReference type="InterPro" id="IPR044136">
    <property type="entry name" value="Lys-tRNA-ligase_II_N"/>
</dbReference>
<keyword evidence="11 16" id="KW-0694">RNA-binding</keyword>
<keyword evidence="10 15" id="KW-0460">Magnesium</keyword>
<sequence>MAEVKNKPNTEEAAVLTENEINEQMQVRIDKMHKIEEHGWKPFGYRFLYTHRAADIAAQFDELSEKETEVKMAGRIMAIRGHGKTCFMDMQDKTGRIQVYVRKDVIGEENYALIKLMDIGDTVGITGTAFRTHMGELSIKANSVEMLSKSLRPLPEKWHGLKDVETRYRQRYVDLIVNPEVRDTFVKRSQIIRSVREVLDSHDFLEVETPILNTIAGGAAARPFISYHNALDMQVYMRIAPELYLKRLIVGGMDRVYEMGRVFRNEGIDNRHNPEFTSVEIYQAFADYRDMMDLTEEVVVKTAEKVLGTTTINYEGTTIELASPWKRMSMIEAVKEYSGKDFTNVTDLEEARAIAKELNVAVEPSFGIGKIINACFEEYVEDKLIQPTFITGHPKEISPLAKSNPENPEITDRFEAYIYGREICNGFTELNDPIDQKERFLKQVEERANGDEEANMMDEDFVNALEYGLPPTGGLGIGIDRLVMFLTNSSTIRDVLFFPTMKPLGKAVSEKPDFMQAPAVAAPVEEAKEETIDFSKVVIEPAYEEYVDFDTFCKSDIRVVKVKECTAVPKSKKLLKFVLNDGTGTDRVILSGIHAFYEPEELVGKTLIAIVNLPPRKMMGIDSCGMLLSAIHEEEGAEKLNLIMVDNRIPAGARLH</sequence>
<dbReference type="Gene3D" id="2.40.50.140">
    <property type="entry name" value="Nucleic acid-binding proteins"/>
    <property type="match status" value="2"/>
</dbReference>
<dbReference type="HAMAP" id="MF_00252">
    <property type="entry name" value="Lys_tRNA_synth_class2"/>
    <property type="match status" value="1"/>
</dbReference>
<evidence type="ECO:0000256" key="14">
    <source>
        <dbReference type="ARBA" id="ARBA00048573"/>
    </source>
</evidence>
<dbReference type="CDD" id="cd04322">
    <property type="entry name" value="LysRS_N"/>
    <property type="match status" value="1"/>
</dbReference>
<comment type="caution">
    <text evidence="20">The sequence shown here is derived from an EMBL/GenBank/DDBJ whole genome shotgun (WGS) entry which is preliminary data.</text>
</comment>
<dbReference type="SUPFAM" id="SSF50249">
    <property type="entry name" value="Nucleic acid-binding proteins"/>
    <property type="match status" value="2"/>
</dbReference>
<dbReference type="InterPro" id="IPR045864">
    <property type="entry name" value="aa-tRNA-synth_II/BPL/LPL"/>
</dbReference>